<protein>
    <submittedName>
        <fullName evidence="7">Geranylgeranylglycerol-phosphate geranylgeranyltransferase</fullName>
    </submittedName>
</protein>
<dbReference type="InterPro" id="IPR050475">
    <property type="entry name" value="Prenyltransferase_related"/>
</dbReference>
<dbReference type="Proteomes" id="UP000708576">
    <property type="component" value="Unassembled WGS sequence"/>
</dbReference>
<feature type="transmembrane region" description="Helical" evidence="6">
    <location>
        <begin position="43"/>
        <end position="62"/>
    </location>
</feature>
<organism evidence="7 8">
    <name type="scientific">Carboxylicivirga linearis</name>
    <dbReference type="NCBI Taxonomy" id="1628157"/>
    <lineage>
        <taxon>Bacteria</taxon>
        <taxon>Pseudomonadati</taxon>
        <taxon>Bacteroidota</taxon>
        <taxon>Bacteroidia</taxon>
        <taxon>Marinilabiliales</taxon>
        <taxon>Marinilabiliaceae</taxon>
        <taxon>Carboxylicivirga</taxon>
    </lineage>
</organism>
<dbReference type="InterPro" id="IPR044878">
    <property type="entry name" value="UbiA_sf"/>
</dbReference>
<feature type="transmembrane region" description="Helical" evidence="6">
    <location>
        <begin position="12"/>
        <end position="31"/>
    </location>
</feature>
<evidence type="ECO:0000256" key="4">
    <source>
        <dbReference type="ARBA" id="ARBA00022989"/>
    </source>
</evidence>
<feature type="transmembrane region" description="Helical" evidence="6">
    <location>
        <begin position="116"/>
        <end position="132"/>
    </location>
</feature>
<evidence type="ECO:0000256" key="2">
    <source>
        <dbReference type="ARBA" id="ARBA00022475"/>
    </source>
</evidence>
<keyword evidence="5 6" id="KW-0472">Membrane</keyword>
<keyword evidence="8" id="KW-1185">Reference proteome</keyword>
<dbReference type="PANTHER" id="PTHR42723">
    <property type="entry name" value="CHLOROPHYLL SYNTHASE"/>
    <property type="match status" value="1"/>
</dbReference>
<keyword evidence="4 6" id="KW-1133">Transmembrane helix</keyword>
<evidence type="ECO:0000256" key="1">
    <source>
        <dbReference type="ARBA" id="ARBA00004141"/>
    </source>
</evidence>
<dbReference type="PANTHER" id="PTHR42723:SF1">
    <property type="entry name" value="CHLOROPHYLL SYNTHASE, CHLOROPLASTIC"/>
    <property type="match status" value="1"/>
</dbReference>
<accession>A0ABS5JVU8</accession>
<evidence type="ECO:0000313" key="8">
    <source>
        <dbReference type="Proteomes" id="UP000708576"/>
    </source>
</evidence>
<dbReference type="EMBL" id="JAGUCO010000005">
    <property type="protein sequence ID" value="MBS2098456.1"/>
    <property type="molecule type" value="Genomic_DNA"/>
</dbReference>
<feature type="transmembrane region" description="Helical" evidence="6">
    <location>
        <begin position="231"/>
        <end position="251"/>
    </location>
</feature>
<keyword evidence="3 6" id="KW-0812">Transmembrane</keyword>
<proteinExistence type="predicted"/>
<dbReference type="InterPro" id="IPR000537">
    <property type="entry name" value="UbiA_prenyltransferase"/>
</dbReference>
<evidence type="ECO:0000256" key="6">
    <source>
        <dbReference type="SAM" id="Phobius"/>
    </source>
</evidence>
<feature type="transmembrane region" description="Helical" evidence="6">
    <location>
        <begin position="257"/>
        <end position="279"/>
    </location>
</feature>
<keyword evidence="2" id="KW-1003">Cell membrane</keyword>
<feature type="transmembrane region" description="Helical" evidence="6">
    <location>
        <begin position="91"/>
        <end position="110"/>
    </location>
</feature>
<feature type="transmembrane region" description="Helical" evidence="6">
    <location>
        <begin position="182"/>
        <end position="199"/>
    </location>
</feature>
<dbReference type="Pfam" id="PF01040">
    <property type="entry name" value="UbiA"/>
    <property type="match status" value="1"/>
</dbReference>
<sequence>MAFLKLIRYKNLIIIALLQVLIRYGLILPILQSFELQPVLSHFRFALVVLSTVLLAASGYIINDYFDIRIDRINRPESVVVGRKIARRTTLFLHVVLTITGMMIGLYLAYVTRKENYALFFIGIPVVLWYYSTTFKRHILIGNLIIAMFTAIVALLVVSVEFAMLSRMHGPDILESEACSTAWFWTGGFAFFAFITNLIREIIKDAEDVKGDKAVGCKTLPIAMGMKLTKLFVLLLEITSLTVLWLIYIFIPEISRIPYVTVYFIVGFTIPHLILIYIWMKANNKTHFHGVSTMGKLIMLAGILFIVLAGQAF</sequence>
<evidence type="ECO:0000313" key="7">
    <source>
        <dbReference type="EMBL" id="MBS2098456.1"/>
    </source>
</evidence>
<dbReference type="CDD" id="cd13961">
    <property type="entry name" value="PT_UbiA_DGGGPS"/>
    <property type="match status" value="1"/>
</dbReference>
<reference evidence="7 8" key="1">
    <citation type="journal article" date="2015" name="Int. J. Syst. Evol. Microbiol.">
        <title>Carboxylicivirga linearis sp. nov., isolated from a sea cucumber culture pond.</title>
        <authorList>
            <person name="Wang F.Q."/>
            <person name="Zhou Y.X."/>
            <person name="Lin X.Z."/>
            <person name="Chen G.J."/>
            <person name="Du Z.J."/>
        </authorList>
    </citation>
    <scope>NUCLEOTIDE SEQUENCE [LARGE SCALE GENOMIC DNA]</scope>
    <source>
        <strain evidence="7 8">FB218</strain>
    </source>
</reference>
<comment type="subcellular location">
    <subcellularLocation>
        <location evidence="1">Membrane</location>
        <topology evidence="1">Multi-pass membrane protein</topology>
    </subcellularLocation>
</comment>
<dbReference type="Gene3D" id="1.20.120.1780">
    <property type="entry name" value="UbiA prenyltransferase"/>
    <property type="match status" value="1"/>
</dbReference>
<feature type="transmembrane region" description="Helical" evidence="6">
    <location>
        <begin position="139"/>
        <end position="162"/>
    </location>
</feature>
<evidence type="ECO:0000256" key="5">
    <source>
        <dbReference type="ARBA" id="ARBA00023136"/>
    </source>
</evidence>
<dbReference type="Gene3D" id="1.10.357.140">
    <property type="entry name" value="UbiA prenyltransferase"/>
    <property type="match status" value="1"/>
</dbReference>
<dbReference type="RefSeq" id="WP_212215699.1">
    <property type="nucleotide sequence ID" value="NZ_JAGUCO010000005.1"/>
</dbReference>
<gene>
    <name evidence="7" type="ORF">KEM10_09205</name>
</gene>
<evidence type="ECO:0000256" key="3">
    <source>
        <dbReference type="ARBA" id="ARBA00022692"/>
    </source>
</evidence>
<feature type="transmembrane region" description="Helical" evidence="6">
    <location>
        <begin position="291"/>
        <end position="312"/>
    </location>
</feature>
<name>A0ABS5JVU8_9BACT</name>
<comment type="caution">
    <text evidence="7">The sequence shown here is derived from an EMBL/GenBank/DDBJ whole genome shotgun (WGS) entry which is preliminary data.</text>
</comment>